<feature type="chain" id="PRO_5038378760" description="DUF4352 domain-containing protein" evidence="2">
    <location>
        <begin position="26"/>
        <end position="241"/>
    </location>
</feature>
<dbReference type="PROSITE" id="PS51257">
    <property type="entry name" value="PROKAR_LIPOPROTEIN"/>
    <property type="match status" value="1"/>
</dbReference>
<evidence type="ECO:0000256" key="1">
    <source>
        <dbReference type="SAM" id="MobiDB-lite"/>
    </source>
</evidence>
<sequence length="241" mass="25591">MRPGSPLSRPLLALPAVLLALTLTACDGSGDDAPATEESPSAGISSADAPTESPTADVTVPEGVAVTAQGSDLRFGDSATVVFEPDQKRDTLLQLTVTGARKGRLDDFQGFILDNDYKKKANYYYVDVDVENVGEGDVGGAPVPLWGVNEDNTLLPAVNFTTKFKPCDSTPLPKKFQPGDSLETCLVYLSPDKGSLESVSFRPDQAFDPIEWTGDVKPPKKDKSDKGGKGKKNKNGKNDNG</sequence>
<feature type="signal peptide" evidence="2">
    <location>
        <begin position="1"/>
        <end position="25"/>
    </location>
</feature>
<evidence type="ECO:0000313" key="4">
    <source>
        <dbReference type="Proteomes" id="UP000291189"/>
    </source>
</evidence>
<keyword evidence="4" id="KW-1185">Reference proteome</keyword>
<proteinExistence type="predicted"/>
<organism evidence="3 4">
    <name type="scientific">Nocardioides iriomotensis</name>
    <dbReference type="NCBI Taxonomy" id="715784"/>
    <lineage>
        <taxon>Bacteria</taxon>
        <taxon>Bacillati</taxon>
        <taxon>Actinomycetota</taxon>
        <taxon>Actinomycetes</taxon>
        <taxon>Propionibacteriales</taxon>
        <taxon>Nocardioidaceae</taxon>
        <taxon>Nocardioides</taxon>
    </lineage>
</organism>
<accession>A0A4Q5IWV5</accession>
<name>A0A4Q5IWV5_9ACTN</name>
<dbReference type="OrthoDB" id="3783044at2"/>
<evidence type="ECO:0000256" key="2">
    <source>
        <dbReference type="SAM" id="SignalP"/>
    </source>
</evidence>
<evidence type="ECO:0000313" key="3">
    <source>
        <dbReference type="EMBL" id="RYU09415.1"/>
    </source>
</evidence>
<feature type="region of interest" description="Disordered" evidence="1">
    <location>
        <begin position="29"/>
        <end position="60"/>
    </location>
</feature>
<gene>
    <name evidence="3" type="ORF">ETU37_20320</name>
</gene>
<feature type="compositionally biased region" description="Basic and acidic residues" evidence="1">
    <location>
        <begin position="217"/>
        <end position="228"/>
    </location>
</feature>
<dbReference type="RefSeq" id="WP_129989180.1">
    <property type="nucleotide sequence ID" value="NZ_SDPU01000035.1"/>
</dbReference>
<dbReference type="AlphaFoldDB" id="A0A4Q5IWV5"/>
<dbReference type="EMBL" id="SDPU01000035">
    <property type="protein sequence ID" value="RYU09415.1"/>
    <property type="molecule type" value="Genomic_DNA"/>
</dbReference>
<keyword evidence="2" id="KW-0732">Signal</keyword>
<feature type="region of interest" description="Disordered" evidence="1">
    <location>
        <begin position="207"/>
        <end position="241"/>
    </location>
</feature>
<comment type="caution">
    <text evidence="3">The sequence shown here is derived from an EMBL/GenBank/DDBJ whole genome shotgun (WGS) entry which is preliminary data.</text>
</comment>
<reference evidence="3 4" key="1">
    <citation type="submission" date="2019-01" db="EMBL/GenBank/DDBJ databases">
        <title>Nocardioides guangzhouensis sp. nov., an actinobacterium isolated from soil.</title>
        <authorList>
            <person name="Fu Y."/>
            <person name="Cai Y."/>
            <person name="Lin Z."/>
            <person name="Chen P."/>
        </authorList>
    </citation>
    <scope>NUCLEOTIDE SEQUENCE [LARGE SCALE GENOMIC DNA]</scope>
    <source>
        <strain evidence="3 4">NBRC 105384</strain>
    </source>
</reference>
<protein>
    <recommendedName>
        <fullName evidence="5">DUF4352 domain-containing protein</fullName>
    </recommendedName>
</protein>
<evidence type="ECO:0008006" key="5">
    <source>
        <dbReference type="Google" id="ProtNLM"/>
    </source>
</evidence>
<dbReference type="Proteomes" id="UP000291189">
    <property type="component" value="Unassembled WGS sequence"/>
</dbReference>